<evidence type="ECO:0000256" key="10">
    <source>
        <dbReference type="ARBA" id="ARBA00023157"/>
    </source>
</evidence>
<evidence type="ECO:0000313" key="19">
    <source>
        <dbReference type="EMBL" id="KAJ8039729.1"/>
    </source>
</evidence>
<dbReference type="EMBL" id="JAIZAY010000006">
    <property type="protein sequence ID" value="KAJ8039729.1"/>
    <property type="molecule type" value="Genomic_DNA"/>
</dbReference>
<feature type="transmembrane region" description="Helical" evidence="17">
    <location>
        <begin position="364"/>
        <end position="382"/>
    </location>
</feature>
<keyword evidence="6 17" id="KW-1133">Transmembrane helix</keyword>
<feature type="transmembrane region" description="Helical" evidence="17">
    <location>
        <begin position="29"/>
        <end position="51"/>
    </location>
</feature>
<gene>
    <name evidence="19" type="ORF">HOLleu_13824</name>
</gene>
<evidence type="ECO:0000256" key="8">
    <source>
        <dbReference type="ARBA" id="ARBA00023069"/>
    </source>
</evidence>
<dbReference type="InterPro" id="IPR017452">
    <property type="entry name" value="GPCR_Rhodpsn_7TM"/>
</dbReference>
<evidence type="ECO:0000256" key="6">
    <source>
        <dbReference type="ARBA" id="ARBA00022989"/>
    </source>
</evidence>
<dbReference type="GO" id="GO:0005768">
    <property type="term" value="C:endosome"/>
    <property type="evidence" value="ECO:0007669"/>
    <property type="project" value="TreeGrafter"/>
</dbReference>
<feature type="compositionally biased region" description="Basic and acidic residues" evidence="16">
    <location>
        <begin position="245"/>
        <end position="255"/>
    </location>
</feature>
<feature type="transmembrane region" description="Helical" evidence="17">
    <location>
        <begin position="324"/>
        <end position="344"/>
    </location>
</feature>
<feature type="compositionally biased region" description="Polar residues" evidence="16">
    <location>
        <begin position="263"/>
        <end position="288"/>
    </location>
</feature>
<dbReference type="Pfam" id="PF00001">
    <property type="entry name" value="7tm_1"/>
    <property type="match status" value="1"/>
</dbReference>
<keyword evidence="9 17" id="KW-0472">Membrane</keyword>
<keyword evidence="10" id="KW-1015">Disulfide bond</keyword>
<accession>A0A9Q1C7U2</accession>
<protein>
    <submittedName>
        <fullName evidence="19">D(3) dopamine receptor</fullName>
    </submittedName>
</protein>
<keyword evidence="20" id="KW-1185">Reference proteome</keyword>
<evidence type="ECO:0000256" key="1">
    <source>
        <dbReference type="ARBA" id="ARBA00004309"/>
    </source>
</evidence>
<dbReference type="AlphaFoldDB" id="A0A9Q1C7U2"/>
<dbReference type="SUPFAM" id="SSF81321">
    <property type="entry name" value="Family A G protein-coupled receptor-like"/>
    <property type="match status" value="1"/>
</dbReference>
<dbReference type="Proteomes" id="UP001152320">
    <property type="component" value="Chromosome 6"/>
</dbReference>
<evidence type="ECO:0000256" key="5">
    <source>
        <dbReference type="ARBA" id="ARBA00022692"/>
    </source>
</evidence>
<reference evidence="19" key="1">
    <citation type="submission" date="2021-10" db="EMBL/GenBank/DDBJ databases">
        <title>Tropical sea cucumber genome reveals ecological adaptation and Cuvierian tubules defense mechanism.</title>
        <authorList>
            <person name="Chen T."/>
        </authorList>
    </citation>
    <scope>NUCLEOTIDE SEQUENCE</scope>
    <source>
        <strain evidence="19">Nanhai2018</strain>
        <tissue evidence="19">Muscle</tissue>
    </source>
</reference>
<dbReference type="GO" id="GO:0004930">
    <property type="term" value="F:G protein-coupled receptor activity"/>
    <property type="evidence" value="ECO:0007669"/>
    <property type="project" value="UniProtKB-KW"/>
</dbReference>
<feature type="domain" description="G-protein coupled receptors family 1 profile" evidence="18">
    <location>
        <begin position="42"/>
        <end position="379"/>
    </location>
</feature>
<keyword evidence="14" id="KW-0966">Cell projection</keyword>
<dbReference type="OrthoDB" id="5957871at2759"/>
<dbReference type="PROSITE" id="PS50262">
    <property type="entry name" value="G_PROTEIN_RECEP_F1_2"/>
    <property type="match status" value="1"/>
</dbReference>
<evidence type="ECO:0000256" key="7">
    <source>
        <dbReference type="ARBA" id="ARBA00023040"/>
    </source>
</evidence>
<keyword evidence="7 15" id="KW-0297">G-protein coupled receptor</keyword>
<dbReference type="CDD" id="cd00637">
    <property type="entry name" value="7tm_classA_rhodopsin-like"/>
    <property type="match status" value="1"/>
</dbReference>
<keyword evidence="13 15" id="KW-0807">Transducer</keyword>
<dbReference type="Gene3D" id="1.20.1070.10">
    <property type="entry name" value="Rhodopsin 7-helix transmembrane proteins"/>
    <property type="match status" value="1"/>
</dbReference>
<keyword evidence="8" id="KW-0969">Cilium</keyword>
<evidence type="ECO:0000256" key="4">
    <source>
        <dbReference type="ARBA" id="ARBA00022475"/>
    </source>
</evidence>
<dbReference type="PANTHER" id="PTHR22752">
    <property type="entry name" value="G PROTEIN-COUPLED RECEPTOR"/>
    <property type="match status" value="1"/>
</dbReference>
<organism evidence="19 20">
    <name type="scientific">Holothuria leucospilota</name>
    <name type="common">Black long sea cucumber</name>
    <name type="synonym">Mertensiothuria leucospilota</name>
    <dbReference type="NCBI Taxonomy" id="206669"/>
    <lineage>
        <taxon>Eukaryota</taxon>
        <taxon>Metazoa</taxon>
        <taxon>Echinodermata</taxon>
        <taxon>Eleutherozoa</taxon>
        <taxon>Echinozoa</taxon>
        <taxon>Holothuroidea</taxon>
        <taxon>Aspidochirotacea</taxon>
        <taxon>Aspidochirotida</taxon>
        <taxon>Holothuriidae</taxon>
        <taxon>Holothuria</taxon>
    </lineage>
</organism>
<evidence type="ECO:0000259" key="18">
    <source>
        <dbReference type="PROSITE" id="PS50262"/>
    </source>
</evidence>
<dbReference type="PANTHER" id="PTHR22752:SF10">
    <property type="entry name" value="G-PROTEIN COUPLED RECEPTOR 161"/>
    <property type="match status" value="1"/>
</dbReference>
<feature type="transmembrane region" description="Helical" evidence="17">
    <location>
        <begin position="63"/>
        <end position="85"/>
    </location>
</feature>
<dbReference type="PROSITE" id="PS00237">
    <property type="entry name" value="G_PROTEIN_RECEP_F1_1"/>
    <property type="match status" value="1"/>
</dbReference>
<keyword evidence="3" id="KW-0217">Developmental protein</keyword>
<keyword evidence="5 15" id="KW-0812">Transmembrane</keyword>
<evidence type="ECO:0000256" key="15">
    <source>
        <dbReference type="RuleBase" id="RU000688"/>
    </source>
</evidence>
<evidence type="ECO:0000256" key="12">
    <source>
        <dbReference type="ARBA" id="ARBA00023180"/>
    </source>
</evidence>
<evidence type="ECO:0000256" key="16">
    <source>
        <dbReference type="SAM" id="MobiDB-lite"/>
    </source>
</evidence>
<evidence type="ECO:0000256" key="3">
    <source>
        <dbReference type="ARBA" id="ARBA00022473"/>
    </source>
</evidence>
<name>A0A9Q1C7U2_HOLLE</name>
<proteinExistence type="inferred from homology"/>
<evidence type="ECO:0000256" key="11">
    <source>
        <dbReference type="ARBA" id="ARBA00023170"/>
    </source>
</evidence>
<comment type="caution">
    <text evidence="19">The sequence shown here is derived from an EMBL/GenBank/DDBJ whole genome shotgun (WGS) entry which is preliminary data.</text>
</comment>
<comment type="similarity">
    <text evidence="15">Belongs to the G-protein coupled receptor 1 family.</text>
</comment>
<evidence type="ECO:0000256" key="2">
    <source>
        <dbReference type="ARBA" id="ARBA00004651"/>
    </source>
</evidence>
<evidence type="ECO:0000256" key="9">
    <source>
        <dbReference type="ARBA" id="ARBA00023136"/>
    </source>
</evidence>
<evidence type="ECO:0000313" key="20">
    <source>
        <dbReference type="Proteomes" id="UP001152320"/>
    </source>
</evidence>
<feature type="transmembrane region" description="Helical" evidence="17">
    <location>
        <begin position="187"/>
        <end position="209"/>
    </location>
</feature>
<keyword evidence="12" id="KW-0325">Glycoprotein</keyword>
<keyword evidence="4" id="KW-1003">Cell membrane</keyword>
<keyword evidence="11 15" id="KW-0675">Receptor</keyword>
<feature type="region of interest" description="Disordered" evidence="16">
    <location>
        <begin position="222"/>
        <end position="288"/>
    </location>
</feature>
<dbReference type="PRINTS" id="PR00237">
    <property type="entry name" value="GPCRRHODOPSN"/>
</dbReference>
<evidence type="ECO:0000256" key="14">
    <source>
        <dbReference type="ARBA" id="ARBA00023273"/>
    </source>
</evidence>
<sequence length="409" mass="45934">MACPEQLKWINNHSYVEFEDYHRYLALEFLSLAFIFVSAVTLNFATIITILRVQSLREKLGNMLIINLCVMDLITSFGNMLFSLIDIFNEGYLICMNVLCWIHGGLSVIGCFGNFAAIIVIALHRFLAVVAKDNFVLTSKHIIIMITGCWVFALGVVIPLVMSTATMVYAHGNHHCSPYWGMACPQFFAFVLLMYATTLVTMISCYLAIYWKVRSSRKRLAGYGQKVKRNDETATSREQFSSTSEKGHDEGTNDPKRHHLRSDNSSQPDSGVSLTVANHQTTPNKELSEQLSVVEISETCQSGMSNIRAYKATEKLNRTPDIDIRIALTGILLVVTTIVCWTPFFVVNSCTRNKENSHEVTVSVMWLAYANSALDPIIYSVLNNKLRESILTQVRLLWSGLAGRKITST</sequence>
<feature type="transmembrane region" description="Helical" evidence="17">
    <location>
        <begin position="91"/>
        <end position="121"/>
    </location>
</feature>
<feature type="transmembrane region" description="Helical" evidence="17">
    <location>
        <begin position="142"/>
        <end position="162"/>
    </location>
</feature>
<comment type="subcellular location">
    <subcellularLocation>
        <location evidence="2">Cell membrane</location>
        <topology evidence="2">Multi-pass membrane protein</topology>
    </subcellularLocation>
    <subcellularLocation>
        <location evidence="1">Cell projection</location>
        <location evidence="1">Cilium membrane</location>
    </subcellularLocation>
</comment>
<dbReference type="GO" id="GO:0060170">
    <property type="term" value="C:ciliary membrane"/>
    <property type="evidence" value="ECO:0007669"/>
    <property type="project" value="UniProtKB-SubCell"/>
</dbReference>
<dbReference type="InterPro" id="IPR000276">
    <property type="entry name" value="GPCR_Rhodpsn"/>
</dbReference>
<evidence type="ECO:0000256" key="17">
    <source>
        <dbReference type="SAM" id="Phobius"/>
    </source>
</evidence>
<evidence type="ECO:0000256" key="13">
    <source>
        <dbReference type="ARBA" id="ARBA00023224"/>
    </source>
</evidence>